<dbReference type="AlphaFoldDB" id="A0A8J9VQN4"/>
<keyword evidence="8" id="KW-1185">Reference proteome</keyword>
<dbReference type="PANTHER" id="PTHR24064">
    <property type="entry name" value="SOLUTE CARRIER FAMILY 22 MEMBER"/>
    <property type="match status" value="1"/>
</dbReference>
<comment type="subcellular location">
    <subcellularLocation>
        <location evidence="1">Membrane</location>
        <topology evidence="1">Multi-pass membrane protein</topology>
    </subcellularLocation>
</comment>
<organism evidence="7 8">
    <name type="scientific">Brenthis ino</name>
    <name type="common">lesser marbled fritillary</name>
    <dbReference type="NCBI Taxonomy" id="405034"/>
    <lineage>
        <taxon>Eukaryota</taxon>
        <taxon>Metazoa</taxon>
        <taxon>Ecdysozoa</taxon>
        <taxon>Arthropoda</taxon>
        <taxon>Hexapoda</taxon>
        <taxon>Insecta</taxon>
        <taxon>Pterygota</taxon>
        <taxon>Neoptera</taxon>
        <taxon>Endopterygota</taxon>
        <taxon>Lepidoptera</taxon>
        <taxon>Glossata</taxon>
        <taxon>Ditrysia</taxon>
        <taxon>Papilionoidea</taxon>
        <taxon>Nymphalidae</taxon>
        <taxon>Heliconiinae</taxon>
        <taxon>Argynnini</taxon>
        <taxon>Brenthis</taxon>
    </lineage>
</organism>
<dbReference type="Pfam" id="PF00083">
    <property type="entry name" value="Sugar_tr"/>
    <property type="match status" value="1"/>
</dbReference>
<keyword evidence="4 5" id="KW-0472">Membrane</keyword>
<feature type="transmembrane region" description="Helical" evidence="5">
    <location>
        <begin position="221"/>
        <end position="242"/>
    </location>
</feature>
<accession>A0A8J9VQN4</accession>
<feature type="transmembrane region" description="Helical" evidence="5">
    <location>
        <begin position="368"/>
        <end position="391"/>
    </location>
</feature>
<proteinExistence type="predicted"/>
<feature type="domain" description="Major facilitator superfamily (MFS) profile" evidence="6">
    <location>
        <begin position="113"/>
        <end position="537"/>
    </location>
</feature>
<dbReference type="Proteomes" id="UP000838878">
    <property type="component" value="Chromosome 11"/>
</dbReference>
<sequence>MEDTNKIVKVEKSNDETIQNVIEESNSKREVDYDELLSAAGEFGLYQIFLFCLTFPFYIYGVFAYFSQLFMTEISPNHWCWVPELANLTEMERRDLAIPQDLEAPYGYSHCKVYVSNWSEVLVTGQRPNETWLTESCPFGWEFNKTEIPYPTISSDLEWVCDKSSYQATAQAIFFIGSIFGGFIFGWVGDRYGRLPAAALSNMCGCIAGIISIFAQNLIQFSFFRFVMGMSYDNCMIMTYLLVLEYVAPKYRTIIANVPFAIFYTIGVVSLPWIALACGHWKTLSLATSIPMALAILAPFVIPESPRWLLSKGRIDETVNKVTTIGRFNKKEIPIKLMEQFKMSALKKVKQKDTNIIDIFKSRKLRKIFIAMCLVYMCAMAVFDSLVRSIGGLGFDFFLSFTLISLSEFPSLILLSFILDLTGRKWLSIGAFSVSCTFTLISSLVSPGLPSVICIVIARFAINMSCNICLQWAAEMLPTPVRGAGASIIHICSYVACIVSPYISYMKNFVVWLPPVIIGIIALIGAVLALILPETTGIDMPQTFEEAEELIDKQKMFDIPCLRKAKSTEKGIINASFEMN</sequence>
<dbReference type="OrthoDB" id="6884957at2759"/>
<feature type="non-terminal residue" evidence="7">
    <location>
        <position position="580"/>
    </location>
</feature>
<keyword evidence="2 5" id="KW-0812">Transmembrane</keyword>
<dbReference type="GO" id="GO:0022857">
    <property type="term" value="F:transmembrane transporter activity"/>
    <property type="evidence" value="ECO:0007669"/>
    <property type="project" value="InterPro"/>
</dbReference>
<evidence type="ECO:0000259" key="6">
    <source>
        <dbReference type="PROSITE" id="PS50850"/>
    </source>
</evidence>
<name>A0A8J9VQN4_9NEOP</name>
<feature type="transmembrane region" description="Helical" evidence="5">
    <location>
        <begin position="397"/>
        <end position="419"/>
    </location>
</feature>
<dbReference type="GO" id="GO:0016020">
    <property type="term" value="C:membrane"/>
    <property type="evidence" value="ECO:0007669"/>
    <property type="project" value="UniProtKB-SubCell"/>
</dbReference>
<feature type="transmembrane region" description="Helical" evidence="5">
    <location>
        <begin position="195"/>
        <end position="215"/>
    </location>
</feature>
<dbReference type="SUPFAM" id="SSF103473">
    <property type="entry name" value="MFS general substrate transporter"/>
    <property type="match status" value="1"/>
</dbReference>
<evidence type="ECO:0000313" key="7">
    <source>
        <dbReference type="EMBL" id="CAH0716262.1"/>
    </source>
</evidence>
<evidence type="ECO:0000256" key="3">
    <source>
        <dbReference type="ARBA" id="ARBA00022989"/>
    </source>
</evidence>
<evidence type="ECO:0000256" key="4">
    <source>
        <dbReference type="ARBA" id="ARBA00023136"/>
    </source>
</evidence>
<evidence type="ECO:0000256" key="5">
    <source>
        <dbReference type="SAM" id="Phobius"/>
    </source>
</evidence>
<evidence type="ECO:0000256" key="1">
    <source>
        <dbReference type="ARBA" id="ARBA00004141"/>
    </source>
</evidence>
<dbReference type="PROSITE" id="PS50850">
    <property type="entry name" value="MFS"/>
    <property type="match status" value="1"/>
</dbReference>
<feature type="transmembrane region" description="Helical" evidence="5">
    <location>
        <begin position="509"/>
        <end position="532"/>
    </location>
</feature>
<feature type="transmembrane region" description="Helical" evidence="5">
    <location>
        <begin position="484"/>
        <end position="503"/>
    </location>
</feature>
<dbReference type="InterPro" id="IPR020846">
    <property type="entry name" value="MFS_dom"/>
</dbReference>
<feature type="transmembrane region" description="Helical" evidence="5">
    <location>
        <begin position="254"/>
        <end position="275"/>
    </location>
</feature>
<dbReference type="Gene3D" id="1.20.1250.20">
    <property type="entry name" value="MFS general substrate transporter like domains"/>
    <property type="match status" value="1"/>
</dbReference>
<dbReference type="EMBL" id="OV170231">
    <property type="protein sequence ID" value="CAH0716262.1"/>
    <property type="molecule type" value="Genomic_DNA"/>
</dbReference>
<feature type="transmembrane region" description="Helical" evidence="5">
    <location>
        <begin position="43"/>
        <end position="66"/>
    </location>
</feature>
<reference evidence="7" key="1">
    <citation type="submission" date="2021-12" db="EMBL/GenBank/DDBJ databases">
        <authorList>
            <person name="Martin H S."/>
        </authorList>
    </citation>
    <scope>NUCLEOTIDE SEQUENCE</scope>
</reference>
<protein>
    <recommendedName>
        <fullName evidence="6">Major facilitator superfamily (MFS) profile domain-containing protein</fullName>
    </recommendedName>
</protein>
<evidence type="ECO:0000313" key="8">
    <source>
        <dbReference type="Proteomes" id="UP000838878"/>
    </source>
</evidence>
<feature type="transmembrane region" description="Helical" evidence="5">
    <location>
        <begin position="281"/>
        <end position="302"/>
    </location>
</feature>
<keyword evidence="3 5" id="KW-1133">Transmembrane helix</keyword>
<feature type="transmembrane region" description="Helical" evidence="5">
    <location>
        <begin position="426"/>
        <end position="444"/>
    </location>
</feature>
<dbReference type="InterPro" id="IPR005828">
    <property type="entry name" value="MFS_sugar_transport-like"/>
</dbReference>
<dbReference type="InterPro" id="IPR036259">
    <property type="entry name" value="MFS_trans_sf"/>
</dbReference>
<gene>
    <name evidence="7" type="ORF">BINO364_LOCUS3058</name>
</gene>
<evidence type="ECO:0000256" key="2">
    <source>
        <dbReference type="ARBA" id="ARBA00022692"/>
    </source>
</evidence>
<feature type="transmembrane region" description="Helical" evidence="5">
    <location>
        <begin position="168"/>
        <end position="188"/>
    </location>
</feature>